<dbReference type="PROSITE" id="PS00141">
    <property type="entry name" value="ASP_PROTEASE"/>
    <property type="match status" value="1"/>
</dbReference>
<dbReference type="AlphaFoldDB" id="A0A918JU95"/>
<evidence type="ECO:0000256" key="1">
    <source>
        <dbReference type="ARBA" id="ARBA00005662"/>
    </source>
</evidence>
<comment type="similarity">
    <text evidence="1">Belongs to the CapA family.</text>
</comment>
<sequence>MLGTVILLNRLKFMRNTSLFALLLISILTVSCDFLNEEPKVNKIVFVGDLLLDRGVRERIEYLGIHSLFHSTIDSVFRESDIVIANLECPATEIEEPINKKFIFRADPEWLTVLKEHKITHLNMANNHSMDQGRKGLVDTKMNIVKSGLIPLGFGDNLKEACKGQLIASYPRKVYVFSSLQVPSENWPFLEDKPCVCEDSFDSIAKRIKKLRAIESNSVIIVQLHWGAEHTIKPLTSQKQQAYALIDSGADVIIGHHTHTIQSIEFYKGKPIYYSIGNFIFDQSNPINSKGLIVQIEITKTKLLCKEITFDIKNCMPKL</sequence>
<dbReference type="GO" id="GO:0004190">
    <property type="term" value="F:aspartic-type endopeptidase activity"/>
    <property type="evidence" value="ECO:0007669"/>
    <property type="project" value="InterPro"/>
</dbReference>
<comment type="caution">
    <text evidence="3">The sequence shown here is derived from an EMBL/GenBank/DDBJ whole genome shotgun (WGS) entry which is preliminary data.</text>
</comment>
<dbReference type="Proteomes" id="UP000601108">
    <property type="component" value="Unassembled WGS sequence"/>
</dbReference>
<evidence type="ECO:0000259" key="2">
    <source>
        <dbReference type="SMART" id="SM00854"/>
    </source>
</evidence>
<dbReference type="GO" id="GO:0006508">
    <property type="term" value="P:proteolysis"/>
    <property type="evidence" value="ECO:0007669"/>
    <property type="project" value="InterPro"/>
</dbReference>
<protein>
    <submittedName>
        <fullName evidence="3">Capsular polysaccharide biosynthesis protein</fullName>
    </submittedName>
</protein>
<accession>A0A918JU95</accession>
<dbReference type="SMART" id="SM00854">
    <property type="entry name" value="PGA_cap"/>
    <property type="match status" value="1"/>
</dbReference>
<feature type="domain" description="Capsule synthesis protein CapA" evidence="2">
    <location>
        <begin position="43"/>
        <end position="283"/>
    </location>
</feature>
<dbReference type="InterPro" id="IPR019079">
    <property type="entry name" value="Capsule_synth_CapA"/>
</dbReference>
<dbReference type="Pfam" id="PF09587">
    <property type="entry name" value="PGA_cap"/>
    <property type="match status" value="1"/>
</dbReference>
<dbReference type="PANTHER" id="PTHR33393">
    <property type="entry name" value="POLYGLUTAMINE SYNTHESIS ACCESSORY PROTEIN RV0574C-RELATED"/>
    <property type="match status" value="1"/>
</dbReference>
<dbReference type="EMBL" id="BMWS01000005">
    <property type="protein sequence ID" value="GGX10461.1"/>
    <property type="molecule type" value="Genomic_DNA"/>
</dbReference>
<dbReference type="InterPro" id="IPR029052">
    <property type="entry name" value="Metallo-depent_PP-like"/>
</dbReference>
<name>A0A918JU95_9FLAO</name>
<dbReference type="SUPFAM" id="SSF56300">
    <property type="entry name" value="Metallo-dependent phosphatases"/>
    <property type="match status" value="1"/>
</dbReference>
<dbReference type="PANTHER" id="PTHR33393:SF11">
    <property type="entry name" value="POLYGLUTAMINE SYNTHESIS ACCESSORY PROTEIN RV0574C-RELATED"/>
    <property type="match status" value="1"/>
</dbReference>
<dbReference type="Gene3D" id="3.60.21.10">
    <property type="match status" value="1"/>
</dbReference>
<keyword evidence="4" id="KW-1185">Reference proteome</keyword>
<dbReference type="InterPro" id="IPR001969">
    <property type="entry name" value="Aspartic_peptidase_AS"/>
</dbReference>
<evidence type="ECO:0000313" key="3">
    <source>
        <dbReference type="EMBL" id="GGX10461.1"/>
    </source>
</evidence>
<evidence type="ECO:0000313" key="4">
    <source>
        <dbReference type="Proteomes" id="UP000601108"/>
    </source>
</evidence>
<dbReference type="InterPro" id="IPR052169">
    <property type="entry name" value="CW_Biosynth-Accessory"/>
</dbReference>
<proteinExistence type="inferred from homology"/>
<organism evidence="3 4">
    <name type="scientific">Aquimarina muelleri</name>
    <dbReference type="NCBI Taxonomy" id="279356"/>
    <lineage>
        <taxon>Bacteria</taxon>
        <taxon>Pseudomonadati</taxon>
        <taxon>Bacteroidota</taxon>
        <taxon>Flavobacteriia</taxon>
        <taxon>Flavobacteriales</taxon>
        <taxon>Flavobacteriaceae</taxon>
        <taxon>Aquimarina</taxon>
    </lineage>
</organism>
<reference evidence="3 4" key="1">
    <citation type="journal article" date="2014" name="Int. J. Syst. Evol. Microbiol.">
        <title>Complete genome sequence of Corynebacterium casei LMG S-19264T (=DSM 44701T), isolated from a smear-ripened cheese.</title>
        <authorList>
            <consortium name="US DOE Joint Genome Institute (JGI-PGF)"/>
            <person name="Walter F."/>
            <person name="Albersmeier A."/>
            <person name="Kalinowski J."/>
            <person name="Ruckert C."/>
        </authorList>
    </citation>
    <scope>NUCLEOTIDE SEQUENCE [LARGE SCALE GENOMIC DNA]</scope>
    <source>
        <strain evidence="3 4">KCTC 12285</strain>
    </source>
</reference>
<dbReference type="CDD" id="cd07381">
    <property type="entry name" value="MPP_CapA"/>
    <property type="match status" value="1"/>
</dbReference>
<gene>
    <name evidence="3" type="ORF">GCM10007384_10230</name>
</gene>